<feature type="transmembrane region" description="Helical" evidence="1">
    <location>
        <begin position="190"/>
        <end position="213"/>
    </location>
</feature>
<gene>
    <name evidence="2" type="ORF">LSP00402_LOCUS17109</name>
</gene>
<dbReference type="EMBL" id="HBHP01027644">
    <property type="protein sequence ID" value="CAD9773118.1"/>
    <property type="molecule type" value="Transcribed_RNA"/>
</dbReference>
<evidence type="ECO:0000256" key="1">
    <source>
        <dbReference type="SAM" id="Phobius"/>
    </source>
</evidence>
<keyword evidence="1" id="KW-0472">Membrane</keyword>
<sequence length="230" mass="26089">MAVIQGTTVLEFEKVENTTLHLNEWLRRRGSSSSRTKREPIATARAFERYQGETQEMADARQQFQNRYDEVSNKVIDRVFDALSEKKEILADKIPDIPPQESLEQLKHIVVRHSEELNLMSYVKSERLKNRRIASDLLSFLDTRKPPNLDVYEWDDVVRKGCDLRAVPGMGPLDIDGLDSETQGELLESAGGALTLLTAIGLVLGVGFAVLYFQQTQQEAVMKEIMDAYS</sequence>
<keyword evidence="1" id="KW-1133">Transmembrane helix</keyword>
<name>A0A7S2TZ83_9EUKA</name>
<evidence type="ECO:0000313" key="2">
    <source>
        <dbReference type="EMBL" id="CAD9773118.1"/>
    </source>
</evidence>
<reference evidence="2" key="1">
    <citation type="submission" date="2021-01" db="EMBL/GenBank/DDBJ databases">
        <authorList>
            <person name="Corre E."/>
            <person name="Pelletier E."/>
            <person name="Niang G."/>
            <person name="Scheremetjew M."/>
            <person name="Finn R."/>
            <person name="Kale V."/>
            <person name="Holt S."/>
            <person name="Cochrane G."/>
            <person name="Meng A."/>
            <person name="Brown T."/>
            <person name="Cohen L."/>
        </authorList>
    </citation>
    <scope>NUCLEOTIDE SEQUENCE</scope>
    <source>
        <strain evidence="2">CCMP622</strain>
    </source>
</reference>
<accession>A0A7S2TZ83</accession>
<organism evidence="2">
    <name type="scientific">Lotharella oceanica</name>
    <dbReference type="NCBI Taxonomy" id="641309"/>
    <lineage>
        <taxon>Eukaryota</taxon>
        <taxon>Sar</taxon>
        <taxon>Rhizaria</taxon>
        <taxon>Cercozoa</taxon>
        <taxon>Chlorarachniophyceae</taxon>
        <taxon>Lotharella</taxon>
    </lineage>
</organism>
<dbReference type="AlphaFoldDB" id="A0A7S2TZ83"/>
<protein>
    <submittedName>
        <fullName evidence="2">Uncharacterized protein</fullName>
    </submittedName>
</protein>
<keyword evidence="1" id="KW-0812">Transmembrane</keyword>
<proteinExistence type="predicted"/>